<reference evidence="5 6" key="1">
    <citation type="submission" date="2019-06" db="EMBL/GenBank/DDBJ databases">
        <title>Sequencing the genomes of 1000 actinobacteria strains.</title>
        <authorList>
            <person name="Klenk H.-P."/>
        </authorList>
    </citation>
    <scope>NUCLEOTIDE SEQUENCE [LARGE SCALE GENOMIC DNA]</scope>
    <source>
        <strain evidence="5 6">DSM 8251</strain>
    </source>
</reference>
<dbReference type="SUPFAM" id="SSF51735">
    <property type="entry name" value="NAD(P)-binding Rossmann-fold domains"/>
    <property type="match status" value="1"/>
</dbReference>
<dbReference type="PANTHER" id="PTHR11092">
    <property type="entry name" value="SUGAR NUCLEOTIDE EPIMERASE RELATED"/>
    <property type="match status" value="1"/>
</dbReference>
<dbReference type="InterPro" id="IPR010099">
    <property type="entry name" value="SDR39U1"/>
</dbReference>
<proteinExistence type="inferred from homology"/>
<protein>
    <submittedName>
        <fullName evidence="5">Uncharacterized protein</fullName>
    </submittedName>
</protein>
<dbReference type="RefSeq" id="WP_142092939.1">
    <property type="nucleotide sequence ID" value="NZ_BAAAMD010000001.1"/>
</dbReference>
<accession>A0A542ZS57</accession>
<sequence>MRIAVSGASGLLGSALVGALEPAHEVVRLVRRAPTSYVERRWDPSRGIIEGQGLADVDAVINLSGAGLADARLTPARKHLLLESRVRPTATLHRYAAESERCTAMLSASAVGYYGNTGDEVVDESDANGRGFLAGLVTQWEGSAPQAEGLQVSWLRTGQVLTRRGGVLGKQAPLFRMGLGGIIGDGQQWISWISCDDWVRAVRCVLERGIVGPVNLVSPNPVTNEDFTERLGHVLRRPTRVPLPLPLVRRVLGHELVNEALLFSTRAVPRVLEDEGFVFDHPDLGVALRALYRSGRHRRDREKTDEDSVVTDPEVEASP</sequence>
<evidence type="ECO:0000259" key="3">
    <source>
        <dbReference type="Pfam" id="PF01370"/>
    </source>
</evidence>
<dbReference type="InterPro" id="IPR036291">
    <property type="entry name" value="NAD(P)-bd_dom_sf"/>
</dbReference>
<evidence type="ECO:0000256" key="1">
    <source>
        <dbReference type="ARBA" id="ARBA00009353"/>
    </source>
</evidence>
<feature type="region of interest" description="Disordered" evidence="2">
    <location>
        <begin position="297"/>
        <end position="319"/>
    </location>
</feature>
<keyword evidence="6" id="KW-1185">Reference proteome</keyword>
<dbReference type="Pfam" id="PF01370">
    <property type="entry name" value="Epimerase"/>
    <property type="match status" value="1"/>
</dbReference>
<feature type="domain" description="DUF1731" evidence="4">
    <location>
        <begin position="244"/>
        <end position="291"/>
    </location>
</feature>
<dbReference type="EMBL" id="VFOR01000001">
    <property type="protein sequence ID" value="TQL63195.1"/>
    <property type="molecule type" value="Genomic_DNA"/>
</dbReference>
<organism evidence="5 6">
    <name type="scientific">Propioniferax innocua</name>
    <dbReference type="NCBI Taxonomy" id="1753"/>
    <lineage>
        <taxon>Bacteria</taxon>
        <taxon>Bacillati</taxon>
        <taxon>Actinomycetota</taxon>
        <taxon>Actinomycetes</taxon>
        <taxon>Propionibacteriales</taxon>
        <taxon>Propionibacteriaceae</taxon>
        <taxon>Propioniferax</taxon>
    </lineage>
</organism>
<evidence type="ECO:0000259" key="4">
    <source>
        <dbReference type="Pfam" id="PF08338"/>
    </source>
</evidence>
<gene>
    <name evidence="5" type="ORF">FB460_0996</name>
</gene>
<comment type="caution">
    <text evidence="5">The sequence shown here is derived from an EMBL/GenBank/DDBJ whole genome shotgun (WGS) entry which is preliminary data.</text>
</comment>
<evidence type="ECO:0000313" key="5">
    <source>
        <dbReference type="EMBL" id="TQL63195.1"/>
    </source>
</evidence>
<feature type="compositionally biased region" description="Acidic residues" evidence="2">
    <location>
        <begin position="307"/>
        <end position="319"/>
    </location>
</feature>
<evidence type="ECO:0000313" key="6">
    <source>
        <dbReference type="Proteomes" id="UP000316196"/>
    </source>
</evidence>
<dbReference type="Gene3D" id="3.40.50.720">
    <property type="entry name" value="NAD(P)-binding Rossmann-like Domain"/>
    <property type="match status" value="1"/>
</dbReference>
<dbReference type="OrthoDB" id="9801773at2"/>
<dbReference type="InterPro" id="IPR013549">
    <property type="entry name" value="DUF1731"/>
</dbReference>
<dbReference type="PANTHER" id="PTHR11092:SF0">
    <property type="entry name" value="EPIMERASE FAMILY PROTEIN SDR39U1"/>
    <property type="match status" value="1"/>
</dbReference>
<dbReference type="NCBIfam" id="TIGR01777">
    <property type="entry name" value="yfcH"/>
    <property type="match status" value="1"/>
</dbReference>
<evidence type="ECO:0000256" key="2">
    <source>
        <dbReference type="SAM" id="MobiDB-lite"/>
    </source>
</evidence>
<dbReference type="Pfam" id="PF08338">
    <property type="entry name" value="DUF1731"/>
    <property type="match status" value="1"/>
</dbReference>
<name>A0A542ZS57_9ACTN</name>
<feature type="domain" description="NAD-dependent epimerase/dehydratase" evidence="3">
    <location>
        <begin position="3"/>
        <end position="208"/>
    </location>
</feature>
<comment type="similarity">
    <text evidence="1">Belongs to the NAD(P)-dependent epimerase/dehydratase family. SDR39U1 subfamily.</text>
</comment>
<dbReference type="Proteomes" id="UP000316196">
    <property type="component" value="Unassembled WGS sequence"/>
</dbReference>
<dbReference type="InterPro" id="IPR001509">
    <property type="entry name" value="Epimerase_deHydtase"/>
</dbReference>
<dbReference type="AlphaFoldDB" id="A0A542ZS57"/>